<evidence type="ECO:0000313" key="2">
    <source>
        <dbReference type="Proteomes" id="UP001055811"/>
    </source>
</evidence>
<dbReference type="EMBL" id="CM042009">
    <property type="protein sequence ID" value="KAI3788814.1"/>
    <property type="molecule type" value="Genomic_DNA"/>
</dbReference>
<reference evidence="2" key="1">
    <citation type="journal article" date="2022" name="Mol. Ecol. Resour.">
        <title>The genomes of chicory, endive, great burdock and yacon provide insights into Asteraceae palaeo-polyploidization history and plant inulin production.</title>
        <authorList>
            <person name="Fan W."/>
            <person name="Wang S."/>
            <person name="Wang H."/>
            <person name="Wang A."/>
            <person name="Jiang F."/>
            <person name="Liu H."/>
            <person name="Zhao H."/>
            <person name="Xu D."/>
            <person name="Zhang Y."/>
        </authorList>
    </citation>
    <scope>NUCLEOTIDE SEQUENCE [LARGE SCALE GENOMIC DNA]</scope>
    <source>
        <strain evidence="2">cv. Punajuju</strain>
    </source>
</reference>
<proteinExistence type="predicted"/>
<accession>A0ACB9GYZ7</accession>
<comment type="caution">
    <text evidence="1">The sequence shown here is derived from an EMBL/GenBank/DDBJ whole genome shotgun (WGS) entry which is preliminary data.</text>
</comment>
<sequence length="113" mass="13095">MRGSPEIYLRIVIVFFDPNPLIQFTERGHRGCVYWDKKYGTSILYISGASLHAWGNWIGATSHLPTSFELHRTHVSALYRPHHFYGSCLCIDVFHVTCIQHKCNLLQLYSRSL</sequence>
<reference evidence="1 2" key="2">
    <citation type="journal article" date="2022" name="Mol. Ecol. Resour.">
        <title>The genomes of chicory, endive, great burdock and yacon provide insights into Asteraceae paleo-polyploidization history and plant inulin production.</title>
        <authorList>
            <person name="Fan W."/>
            <person name="Wang S."/>
            <person name="Wang H."/>
            <person name="Wang A."/>
            <person name="Jiang F."/>
            <person name="Liu H."/>
            <person name="Zhao H."/>
            <person name="Xu D."/>
            <person name="Zhang Y."/>
        </authorList>
    </citation>
    <scope>NUCLEOTIDE SEQUENCE [LARGE SCALE GENOMIC DNA]</scope>
    <source>
        <strain evidence="2">cv. Punajuju</strain>
        <tissue evidence="1">Leaves</tissue>
    </source>
</reference>
<keyword evidence="2" id="KW-1185">Reference proteome</keyword>
<protein>
    <submittedName>
        <fullName evidence="1">Uncharacterized protein</fullName>
    </submittedName>
</protein>
<dbReference type="Proteomes" id="UP001055811">
    <property type="component" value="Linkage Group LG01"/>
</dbReference>
<name>A0ACB9GYZ7_CICIN</name>
<organism evidence="1 2">
    <name type="scientific">Cichorium intybus</name>
    <name type="common">Chicory</name>
    <dbReference type="NCBI Taxonomy" id="13427"/>
    <lineage>
        <taxon>Eukaryota</taxon>
        <taxon>Viridiplantae</taxon>
        <taxon>Streptophyta</taxon>
        <taxon>Embryophyta</taxon>
        <taxon>Tracheophyta</taxon>
        <taxon>Spermatophyta</taxon>
        <taxon>Magnoliopsida</taxon>
        <taxon>eudicotyledons</taxon>
        <taxon>Gunneridae</taxon>
        <taxon>Pentapetalae</taxon>
        <taxon>asterids</taxon>
        <taxon>campanulids</taxon>
        <taxon>Asterales</taxon>
        <taxon>Asteraceae</taxon>
        <taxon>Cichorioideae</taxon>
        <taxon>Cichorieae</taxon>
        <taxon>Cichoriinae</taxon>
        <taxon>Cichorium</taxon>
    </lineage>
</organism>
<evidence type="ECO:0000313" key="1">
    <source>
        <dbReference type="EMBL" id="KAI3788814.1"/>
    </source>
</evidence>
<gene>
    <name evidence="1" type="ORF">L2E82_01592</name>
</gene>